<comment type="caution">
    <text evidence="1">The sequence shown here is derived from an EMBL/GenBank/DDBJ whole genome shotgun (WGS) entry which is preliminary data.</text>
</comment>
<keyword evidence="2" id="KW-1185">Reference proteome</keyword>
<gene>
    <name evidence="1" type="ORF">JHL16_03490</name>
</gene>
<sequence>MAEDLMRYDLLAQEALRGVVRASLRKVMKSGLPGEHHFYIAFDTRYPGVRLSERLDQKYPREMTIVLQHQYWNLQVRDDEFEVELSFDNIPEKLAVPFNAIKGFLDPYVQFGLQFETVKLEAAPKETETPVKPAPEPALATAEPTAAPAEPTEKGRVVSLDSFRKK</sequence>
<dbReference type="EMBL" id="JAENHL010000004">
    <property type="protein sequence ID" value="MBK1865402.1"/>
    <property type="molecule type" value="Genomic_DNA"/>
</dbReference>
<proteinExistence type="predicted"/>
<organism evidence="1 2">
    <name type="scientific">Taklimakanibacter albus</name>
    <dbReference type="NCBI Taxonomy" id="2800327"/>
    <lineage>
        <taxon>Bacteria</taxon>
        <taxon>Pseudomonadati</taxon>
        <taxon>Pseudomonadota</taxon>
        <taxon>Alphaproteobacteria</taxon>
        <taxon>Hyphomicrobiales</taxon>
        <taxon>Aestuariivirgaceae</taxon>
        <taxon>Taklimakanibacter</taxon>
    </lineage>
</organism>
<name>A0ACC5QYH0_9HYPH</name>
<accession>A0ACC5QYH0</accession>
<dbReference type="Proteomes" id="UP000616151">
    <property type="component" value="Unassembled WGS sequence"/>
</dbReference>
<protein>
    <submittedName>
        <fullName evidence="1">Uncharacterized protein</fullName>
    </submittedName>
</protein>
<evidence type="ECO:0000313" key="2">
    <source>
        <dbReference type="Proteomes" id="UP000616151"/>
    </source>
</evidence>
<evidence type="ECO:0000313" key="1">
    <source>
        <dbReference type="EMBL" id="MBK1865402.1"/>
    </source>
</evidence>
<reference evidence="1" key="1">
    <citation type="submission" date="2021-01" db="EMBL/GenBank/DDBJ databases">
        <authorList>
            <person name="Sun Q."/>
        </authorList>
    </citation>
    <scope>NUCLEOTIDE SEQUENCE</scope>
    <source>
        <strain evidence="1">YIM B02566</strain>
    </source>
</reference>